<keyword evidence="2 5" id="KW-0378">Hydrolase</keyword>
<sequence>MEKKWWQKEIVYQIYPRSFQDSNNDGIGDLQGIISRLDYLKDLGITSLWLCPIFKSPMDDNGYDISDYLDIASEFGSMEDLKELIKESKDRGIKIILDLVLNHTSDEHPWFQEALKNPESPYHDYYIFKKGNDLPNNWRSVFGGSVWEKVENRDEYYFSFFW</sequence>
<dbReference type="AlphaFoldDB" id="A0A381I5R8"/>
<dbReference type="SMART" id="SM00642">
    <property type="entry name" value="Aamy"/>
    <property type="match status" value="1"/>
</dbReference>
<accession>A0A381I5R8</accession>
<dbReference type="InterPro" id="IPR017853">
    <property type="entry name" value="GH"/>
</dbReference>
<gene>
    <name evidence="5" type="primary">malL_1</name>
    <name evidence="5" type="ORF">NCTC13307_00514</name>
</gene>
<keyword evidence="3 5" id="KW-0326">Glycosidase</keyword>
<proteinExistence type="inferred from homology"/>
<dbReference type="Pfam" id="PF00128">
    <property type="entry name" value="Alpha-amylase"/>
    <property type="match status" value="1"/>
</dbReference>
<reference evidence="5" key="1">
    <citation type="submission" date="2018-06" db="EMBL/GenBank/DDBJ databases">
        <authorList>
            <consortium name="Pathogen Informatics"/>
            <person name="Doyle S."/>
        </authorList>
    </citation>
    <scope>NUCLEOTIDE SEQUENCE</scope>
    <source>
        <strain evidence="5">NCTC13307</strain>
    </source>
</reference>
<dbReference type="EMBL" id="UFWD01000001">
    <property type="protein sequence ID" value="SUY21120.1"/>
    <property type="molecule type" value="Genomic_DNA"/>
</dbReference>
<comment type="similarity">
    <text evidence="1">Belongs to the glycosyl hydrolase 13 family.</text>
</comment>
<dbReference type="Gene3D" id="3.20.20.80">
    <property type="entry name" value="Glycosidases"/>
    <property type="match status" value="1"/>
</dbReference>
<dbReference type="GO" id="GO:0004574">
    <property type="term" value="F:oligo-1,6-glucosidase activity"/>
    <property type="evidence" value="ECO:0007669"/>
    <property type="project" value="UniProtKB-EC"/>
</dbReference>
<dbReference type="SUPFAM" id="SSF51445">
    <property type="entry name" value="(Trans)glycosidases"/>
    <property type="match status" value="1"/>
</dbReference>
<dbReference type="InterPro" id="IPR006047">
    <property type="entry name" value="GH13_cat_dom"/>
</dbReference>
<dbReference type="EC" id="3.2.1.10" evidence="5"/>
<dbReference type="GO" id="GO:0009313">
    <property type="term" value="P:oligosaccharide catabolic process"/>
    <property type="evidence" value="ECO:0007669"/>
    <property type="project" value="TreeGrafter"/>
</dbReference>
<evidence type="ECO:0000256" key="1">
    <source>
        <dbReference type="ARBA" id="ARBA00008061"/>
    </source>
</evidence>
<dbReference type="GO" id="GO:0004556">
    <property type="term" value="F:alpha-amylase activity"/>
    <property type="evidence" value="ECO:0007669"/>
    <property type="project" value="TreeGrafter"/>
</dbReference>
<evidence type="ECO:0000313" key="5">
    <source>
        <dbReference type="EMBL" id="SUY21120.1"/>
    </source>
</evidence>
<dbReference type="PANTHER" id="PTHR10357:SF179">
    <property type="entry name" value="NEUTRAL AND BASIC AMINO ACID TRANSPORT PROTEIN RBAT"/>
    <property type="match status" value="1"/>
</dbReference>
<evidence type="ECO:0000256" key="3">
    <source>
        <dbReference type="ARBA" id="ARBA00023295"/>
    </source>
</evidence>
<evidence type="ECO:0000259" key="4">
    <source>
        <dbReference type="SMART" id="SM00642"/>
    </source>
</evidence>
<dbReference type="PANTHER" id="PTHR10357">
    <property type="entry name" value="ALPHA-AMYLASE FAMILY MEMBER"/>
    <property type="match status" value="1"/>
</dbReference>
<name>A0A381I5R8_CLODI</name>
<evidence type="ECO:0000256" key="2">
    <source>
        <dbReference type="ARBA" id="ARBA00022801"/>
    </source>
</evidence>
<organism evidence="5">
    <name type="scientific">Clostridioides difficile</name>
    <name type="common">Peptoclostridium difficile</name>
    <dbReference type="NCBI Taxonomy" id="1496"/>
    <lineage>
        <taxon>Bacteria</taxon>
        <taxon>Bacillati</taxon>
        <taxon>Bacillota</taxon>
        <taxon>Clostridia</taxon>
        <taxon>Peptostreptococcales</taxon>
        <taxon>Peptostreptococcaceae</taxon>
        <taxon>Clostridioides</taxon>
    </lineage>
</organism>
<protein>
    <submittedName>
        <fullName evidence="5">Oligo-1,6-glucosidase</fullName>
        <ecNumber evidence="5">3.2.1.10</ecNumber>
    </submittedName>
</protein>
<feature type="domain" description="Glycosyl hydrolase family 13 catalytic" evidence="4">
    <location>
        <begin position="13"/>
        <end position="162"/>
    </location>
</feature>
<dbReference type="FunFam" id="3.20.20.80:FF:000064">
    <property type="entry name" value="Oligo-1,6-glucosidase"/>
    <property type="match status" value="1"/>
</dbReference>